<accession>A0A1W0WS09</accession>
<reference evidence="3" key="1">
    <citation type="submission" date="2017-01" db="EMBL/GenBank/DDBJ databases">
        <title>Comparative genomics of anhydrobiosis in the tardigrade Hypsibius dujardini.</title>
        <authorList>
            <person name="Yoshida Y."/>
            <person name="Koutsovoulos G."/>
            <person name="Laetsch D."/>
            <person name="Stevens L."/>
            <person name="Kumar S."/>
            <person name="Horikawa D."/>
            <person name="Ishino K."/>
            <person name="Komine S."/>
            <person name="Tomita M."/>
            <person name="Blaxter M."/>
            <person name="Arakawa K."/>
        </authorList>
    </citation>
    <scope>NUCLEOTIDE SEQUENCE [LARGE SCALE GENOMIC DNA]</scope>
    <source>
        <strain evidence="3">Z151</strain>
    </source>
</reference>
<feature type="region of interest" description="Disordered" evidence="1">
    <location>
        <begin position="21"/>
        <end position="63"/>
    </location>
</feature>
<comment type="caution">
    <text evidence="2">The sequence shown here is derived from an EMBL/GenBank/DDBJ whole genome shotgun (WGS) entry which is preliminary data.</text>
</comment>
<dbReference type="Proteomes" id="UP000192578">
    <property type="component" value="Unassembled WGS sequence"/>
</dbReference>
<evidence type="ECO:0000313" key="3">
    <source>
        <dbReference type="Proteomes" id="UP000192578"/>
    </source>
</evidence>
<name>A0A1W0WS09_HYPEX</name>
<feature type="compositionally biased region" description="Polar residues" evidence="1">
    <location>
        <begin position="45"/>
        <end position="63"/>
    </location>
</feature>
<proteinExistence type="predicted"/>
<organism evidence="2 3">
    <name type="scientific">Hypsibius exemplaris</name>
    <name type="common">Freshwater tardigrade</name>
    <dbReference type="NCBI Taxonomy" id="2072580"/>
    <lineage>
        <taxon>Eukaryota</taxon>
        <taxon>Metazoa</taxon>
        <taxon>Ecdysozoa</taxon>
        <taxon>Tardigrada</taxon>
        <taxon>Eutardigrada</taxon>
        <taxon>Parachela</taxon>
        <taxon>Hypsibioidea</taxon>
        <taxon>Hypsibiidae</taxon>
        <taxon>Hypsibius</taxon>
    </lineage>
</organism>
<evidence type="ECO:0000313" key="2">
    <source>
        <dbReference type="EMBL" id="OQV17988.1"/>
    </source>
</evidence>
<dbReference type="EMBL" id="MTYJ01000054">
    <property type="protein sequence ID" value="OQV17988.1"/>
    <property type="molecule type" value="Genomic_DNA"/>
</dbReference>
<dbReference type="AlphaFoldDB" id="A0A1W0WS09"/>
<evidence type="ECO:0000256" key="1">
    <source>
        <dbReference type="SAM" id="MobiDB-lite"/>
    </source>
</evidence>
<sequence>MKVSDDPVEWRRFLKDFIGKRLPQSSSSSSSSGRLSVPPDDGKSLTHSNESLASSQPSVAGSVKTSRPWYKKWRPSFKPAKNVPSLSQQVTEPRAAIVNSFIKWSVDHLVSHYGLEDKLGGAEDFLFYFNGEQRTTEKDVEDIRKWLSGLQAIPTDAETSVPADGKVTWSTLVGLYLLDARCVTVARNTLHGVGEVHLDRFMKGVCKNYVAHISYSEDGPLHGTMTRHDFWKSMKAYVESLSQSFGGNPIQGFLKTLEQRLSDFSIDEPMENGVAPLDYVGRESVLGKAMISYVWEKEQELAAGNAQKKAAIAN</sequence>
<gene>
    <name evidence="2" type="ORF">BV898_07930</name>
</gene>
<keyword evidence="3" id="KW-1185">Reference proteome</keyword>
<protein>
    <submittedName>
        <fullName evidence="2">Uncharacterized protein</fullName>
    </submittedName>
</protein>